<dbReference type="EMBL" id="RKMH01000005">
    <property type="protein sequence ID" value="RPA63433.1"/>
    <property type="molecule type" value="Genomic_DNA"/>
</dbReference>
<keyword evidence="2" id="KW-1185">Reference proteome</keyword>
<evidence type="ECO:0000313" key="1">
    <source>
        <dbReference type="EMBL" id="RPA63433.1"/>
    </source>
</evidence>
<reference evidence="1 2" key="1">
    <citation type="submission" date="2018-11" db="EMBL/GenBank/DDBJ databases">
        <title>Draft genome sequence of Gordonia sp. RS15-1S isolated from rice stems.</title>
        <authorList>
            <person name="Muangham S."/>
        </authorList>
    </citation>
    <scope>NUCLEOTIDE SEQUENCE [LARGE SCALE GENOMIC DNA]</scope>
    <source>
        <strain evidence="1 2">RS15-1S</strain>
    </source>
</reference>
<organism evidence="1 2">
    <name type="scientific">Gordonia oryzae</name>
    <dbReference type="NCBI Taxonomy" id="2487349"/>
    <lineage>
        <taxon>Bacteria</taxon>
        <taxon>Bacillati</taxon>
        <taxon>Actinomycetota</taxon>
        <taxon>Actinomycetes</taxon>
        <taxon>Mycobacteriales</taxon>
        <taxon>Gordoniaceae</taxon>
        <taxon>Gordonia</taxon>
    </lineage>
</organism>
<comment type="caution">
    <text evidence="1">The sequence shown here is derived from an EMBL/GenBank/DDBJ whole genome shotgun (WGS) entry which is preliminary data.</text>
</comment>
<proteinExistence type="predicted"/>
<dbReference type="SUPFAM" id="SSF55961">
    <property type="entry name" value="Bet v1-like"/>
    <property type="match status" value="1"/>
</dbReference>
<dbReference type="AlphaFoldDB" id="A0A3N4GKL6"/>
<evidence type="ECO:0008006" key="3">
    <source>
        <dbReference type="Google" id="ProtNLM"/>
    </source>
</evidence>
<protein>
    <recommendedName>
        <fullName evidence="3">Polyketide cyclase / dehydrase and lipid transport</fullName>
    </recommendedName>
</protein>
<evidence type="ECO:0000313" key="2">
    <source>
        <dbReference type="Proteomes" id="UP000267536"/>
    </source>
</evidence>
<gene>
    <name evidence="1" type="ORF">EF294_07990</name>
</gene>
<name>A0A3N4GKL6_9ACTN</name>
<accession>A0A3N4GKL6</accession>
<dbReference type="Proteomes" id="UP000267536">
    <property type="component" value="Unassembled WGS sequence"/>
</dbReference>
<sequence length="140" mass="15326">MTSIQVADDTFVAADPVSAADVLGDRTRWRRWWPDLHLEVVEDRAAAGVRWRVSGPIEGTMEIWCEPVLDGFVLHYFLHAEPAASVVGGGRSDRERADVLAELNRQRRVAGKVMAFECKDILEDGRGVGEPATAAGRIGA</sequence>
<dbReference type="RefSeq" id="WP_123927835.1">
    <property type="nucleotide sequence ID" value="NZ_JBPSDP010000001.1"/>
</dbReference>
<dbReference type="OrthoDB" id="3826327at2"/>